<dbReference type="PIRSF" id="PIRSF002155">
    <property type="entry name" value="Ribosomal_L1"/>
    <property type="match status" value="1"/>
</dbReference>
<comment type="function">
    <text evidence="9">Binds directly to 23S rRNA. The L1 stalk is quite mobile in the ribosome, and is involved in E site tRNA release.</text>
</comment>
<evidence type="ECO:0000256" key="6">
    <source>
        <dbReference type="ARBA" id="ARBA00022980"/>
    </source>
</evidence>
<evidence type="ECO:0000256" key="9">
    <source>
        <dbReference type="HAMAP-Rule" id="MF_01318"/>
    </source>
</evidence>
<evidence type="ECO:0000256" key="10">
    <source>
        <dbReference type="RuleBase" id="RU000659"/>
    </source>
</evidence>
<dbReference type="InterPro" id="IPR016095">
    <property type="entry name" value="Ribosomal_uL1_3-a/b-sand"/>
</dbReference>
<dbReference type="InterPro" id="IPR023673">
    <property type="entry name" value="Ribosomal_uL1_CS"/>
</dbReference>
<evidence type="ECO:0000256" key="5">
    <source>
        <dbReference type="ARBA" id="ARBA00022884"/>
    </source>
</evidence>
<keyword evidence="7 9" id="KW-0687">Ribonucleoprotein</keyword>
<evidence type="ECO:0000256" key="4">
    <source>
        <dbReference type="ARBA" id="ARBA00022845"/>
    </source>
</evidence>
<proteinExistence type="inferred from homology"/>
<dbReference type="GO" id="GO:0006417">
    <property type="term" value="P:regulation of translation"/>
    <property type="evidence" value="ECO:0007669"/>
    <property type="project" value="UniProtKB-KW"/>
</dbReference>
<dbReference type="PROSITE" id="PS01199">
    <property type="entry name" value="RIBOSOMAL_L1"/>
    <property type="match status" value="1"/>
</dbReference>
<dbReference type="FunFam" id="3.40.50.790:FF:000001">
    <property type="entry name" value="50S ribosomal protein L1"/>
    <property type="match status" value="1"/>
</dbReference>
<accession>G7V7M0</accession>
<dbReference type="InterPro" id="IPR023674">
    <property type="entry name" value="Ribosomal_uL1-like"/>
</dbReference>
<reference evidence="12" key="1">
    <citation type="submission" date="2011-10" db="EMBL/GenBank/DDBJ databases">
        <title>The complete genome of chromosome of Thermovirga lienii DSM 17291.</title>
        <authorList>
            <consortium name="US DOE Joint Genome Institute (JGI-PGF)"/>
            <person name="Lucas S."/>
            <person name="Copeland A."/>
            <person name="Lapidus A."/>
            <person name="Glavina del Rio T."/>
            <person name="Dalin E."/>
            <person name="Tice H."/>
            <person name="Bruce D."/>
            <person name="Goodwin L."/>
            <person name="Pitluck S."/>
            <person name="Peters L."/>
            <person name="Mikhailova N."/>
            <person name="Saunders E."/>
            <person name="Kyrpides N."/>
            <person name="Mavromatis K."/>
            <person name="Ivanova N."/>
            <person name="Last F.I."/>
            <person name="Brettin T."/>
            <person name="Detter J.C."/>
            <person name="Han C."/>
            <person name="Larimer F."/>
            <person name="Land M."/>
            <person name="Hauser L."/>
            <person name="Markowitz V."/>
            <person name="Cheng J.-F."/>
            <person name="Hugenholtz P."/>
            <person name="Woyke T."/>
            <person name="Wu D."/>
            <person name="Spring S."/>
            <person name="Schroeder M."/>
            <person name="Brambilla E.-M."/>
            <person name="Klenk H.-P."/>
            <person name="Eisen J.A."/>
        </authorList>
    </citation>
    <scope>NUCLEOTIDE SEQUENCE [LARGE SCALE GENOMIC DNA]</scope>
    <source>
        <strain evidence="12">ATCC BAA-1197 / DSM 17291 / Cas60314</strain>
    </source>
</reference>
<keyword evidence="4 9" id="KW-0810">Translation regulation</keyword>
<dbReference type="InterPro" id="IPR002143">
    <property type="entry name" value="Ribosomal_uL1"/>
</dbReference>
<evidence type="ECO:0000256" key="7">
    <source>
        <dbReference type="ARBA" id="ARBA00023274"/>
    </source>
</evidence>
<keyword evidence="6 9" id="KW-0689">Ribosomal protein</keyword>
<dbReference type="AlphaFoldDB" id="G7V7M0"/>
<name>G7V7M0_THELD</name>
<dbReference type="PANTHER" id="PTHR36427">
    <property type="entry name" value="54S RIBOSOMAL PROTEIN L1, MITOCHONDRIAL"/>
    <property type="match status" value="1"/>
</dbReference>
<dbReference type="Gene3D" id="3.40.50.790">
    <property type="match status" value="1"/>
</dbReference>
<keyword evidence="9" id="KW-0820">tRNA-binding</keyword>
<dbReference type="PANTHER" id="PTHR36427:SF3">
    <property type="entry name" value="LARGE RIBOSOMAL SUBUNIT PROTEIN UL1M"/>
    <property type="match status" value="1"/>
</dbReference>
<dbReference type="Pfam" id="PF00687">
    <property type="entry name" value="Ribosomal_L1"/>
    <property type="match status" value="1"/>
</dbReference>
<dbReference type="InterPro" id="IPR005878">
    <property type="entry name" value="Ribosom_uL1_bac-type"/>
</dbReference>
<dbReference type="InterPro" id="IPR028364">
    <property type="entry name" value="Ribosomal_uL1/biogenesis"/>
</dbReference>
<dbReference type="CDD" id="cd00403">
    <property type="entry name" value="Ribosomal_L1"/>
    <property type="match status" value="1"/>
</dbReference>
<dbReference type="KEGG" id="tli:Tlie_0447"/>
<dbReference type="Gene3D" id="3.30.190.20">
    <property type="match status" value="1"/>
</dbReference>
<gene>
    <name evidence="9" type="primary">rplA</name>
    <name evidence="11" type="ordered locus">Tlie_0447</name>
</gene>
<sequence length="235" mass="25336">MAKRSKRYRALLEKVDKNKLYGLREAVALAKELATAKFDESLEMHVRLGVDPRHADQQVRSTVVLPHGTGITKRVVVIASGEKIKEAQEADADFVGGDDIVQKIEGGWLDFEAVIATPDMMKSVGRLGRILGPRGMMPSAKTGTVTFDLATAVKEIKAGKVEFRVDKFGIVHNAFGKASFDEEKLYENAKALFGAILKAKPAAAKGQYVKSLAIAPTMGVGVKVDAAAAQKEIAE</sequence>
<dbReference type="SUPFAM" id="SSF56808">
    <property type="entry name" value="Ribosomal protein L1"/>
    <property type="match status" value="1"/>
</dbReference>
<dbReference type="Proteomes" id="UP000005868">
    <property type="component" value="Chromosome"/>
</dbReference>
<comment type="function">
    <text evidence="9">Protein L1 is also a translational repressor protein, it controls the translation of the L11 operon by binding to its mRNA.</text>
</comment>
<evidence type="ECO:0000256" key="1">
    <source>
        <dbReference type="ARBA" id="ARBA00010531"/>
    </source>
</evidence>
<evidence type="ECO:0000256" key="8">
    <source>
        <dbReference type="ARBA" id="ARBA00035241"/>
    </source>
</evidence>
<comment type="subunit">
    <text evidence="9">Part of the 50S ribosomal subunit.</text>
</comment>
<keyword evidence="3 9" id="KW-0699">rRNA-binding</keyword>
<reference evidence="11 12" key="2">
    <citation type="journal article" date="2012" name="Stand. Genomic Sci.">
        <title>Genome sequence of the moderately thermophilic, amino-acid-degrading and sulfur-reducing bacterium Thermovirga lienii type strain (Cas60314(T)).</title>
        <authorList>
            <person name="Goker M."/>
            <person name="Saunders E."/>
            <person name="Lapidus A."/>
            <person name="Nolan M."/>
            <person name="Lucas S."/>
            <person name="Hammon N."/>
            <person name="Deshpande S."/>
            <person name="Cheng J.F."/>
            <person name="Han C."/>
            <person name="Tapia R."/>
            <person name="Goodwin L.A."/>
            <person name="Pitluck S."/>
            <person name="Liolios K."/>
            <person name="Mavromatis K."/>
            <person name="Pagani I."/>
            <person name="Ivanova N."/>
            <person name="Mikhailova N."/>
            <person name="Pati A."/>
            <person name="Chen A."/>
            <person name="Palaniappan K."/>
            <person name="Land M."/>
            <person name="Chang Y.J."/>
            <person name="Jeffries C.D."/>
            <person name="Brambilla E.M."/>
            <person name="Rohde M."/>
            <person name="Spring S."/>
            <person name="Detter J.C."/>
            <person name="Woyke T."/>
            <person name="Bristow J."/>
            <person name="Eisen J.A."/>
            <person name="Markowitz V."/>
            <person name="Hugenholtz P."/>
            <person name="Kyrpides N.C."/>
            <person name="Klenk H.P."/>
        </authorList>
    </citation>
    <scope>NUCLEOTIDE SEQUENCE [LARGE SCALE GENOMIC DNA]</scope>
    <source>
        <strain evidence="12">ATCC BAA-1197 / DSM 17291 / Cas60314</strain>
    </source>
</reference>
<evidence type="ECO:0000256" key="2">
    <source>
        <dbReference type="ARBA" id="ARBA00022491"/>
    </source>
</evidence>
<dbReference type="STRING" id="580340.Tlie_0447"/>
<dbReference type="EMBL" id="CP003096">
    <property type="protein sequence ID" value="AER66182.1"/>
    <property type="molecule type" value="Genomic_DNA"/>
</dbReference>
<dbReference type="NCBIfam" id="TIGR01169">
    <property type="entry name" value="rplA_bact"/>
    <property type="match status" value="1"/>
</dbReference>
<dbReference type="GO" id="GO:0015934">
    <property type="term" value="C:large ribosomal subunit"/>
    <property type="evidence" value="ECO:0007669"/>
    <property type="project" value="InterPro"/>
</dbReference>
<evidence type="ECO:0000313" key="11">
    <source>
        <dbReference type="EMBL" id="AER66182.1"/>
    </source>
</evidence>
<dbReference type="HOGENOM" id="CLU_062853_0_0_0"/>
<dbReference type="GO" id="GO:0019843">
    <property type="term" value="F:rRNA binding"/>
    <property type="evidence" value="ECO:0007669"/>
    <property type="project" value="UniProtKB-UniRule"/>
</dbReference>
<dbReference type="OrthoDB" id="9803740at2"/>
<evidence type="ECO:0000313" key="12">
    <source>
        <dbReference type="Proteomes" id="UP000005868"/>
    </source>
</evidence>
<keyword evidence="5 9" id="KW-0694">RNA-binding</keyword>
<dbReference type="eggNOG" id="COG0081">
    <property type="taxonomic scope" value="Bacteria"/>
</dbReference>
<dbReference type="GO" id="GO:0006412">
    <property type="term" value="P:translation"/>
    <property type="evidence" value="ECO:0007669"/>
    <property type="project" value="UniProtKB-UniRule"/>
</dbReference>
<comment type="similarity">
    <text evidence="1 9 10">Belongs to the universal ribosomal protein uL1 family.</text>
</comment>
<organism evidence="11 12">
    <name type="scientific">Thermovirga lienii (strain ATCC BAA-1197 / DSM 17291 / Cas60314)</name>
    <dbReference type="NCBI Taxonomy" id="580340"/>
    <lineage>
        <taxon>Bacteria</taxon>
        <taxon>Thermotogati</taxon>
        <taxon>Synergistota</taxon>
        <taxon>Synergistia</taxon>
        <taxon>Synergistales</taxon>
        <taxon>Thermovirgaceae</taxon>
        <taxon>Thermovirga</taxon>
    </lineage>
</organism>
<evidence type="ECO:0000256" key="3">
    <source>
        <dbReference type="ARBA" id="ARBA00022730"/>
    </source>
</evidence>
<dbReference type="GO" id="GO:0000049">
    <property type="term" value="F:tRNA binding"/>
    <property type="evidence" value="ECO:0007669"/>
    <property type="project" value="UniProtKB-KW"/>
</dbReference>
<keyword evidence="12" id="KW-1185">Reference proteome</keyword>
<dbReference type="HAMAP" id="MF_01318_B">
    <property type="entry name" value="Ribosomal_uL1_B"/>
    <property type="match status" value="1"/>
</dbReference>
<dbReference type="GO" id="GO:0003735">
    <property type="term" value="F:structural constituent of ribosome"/>
    <property type="evidence" value="ECO:0007669"/>
    <property type="project" value="InterPro"/>
</dbReference>
<keyword evidence="2 9" id="KW-0678">Repressor</keyword>
<protein>
    <recommendedName>
        <fullName evidence="8 9">Large ribosomal subunit protein uL1</fullName>
    </recommendedName>
</protein>